<dbReference type="AlphaFoldDB" id="A0AA35WBJ3"/>
<feature type="compositionally biased region" description="Low complexity" evidence="1">
    <location>
        <begin position="14"/>
        <end position="37"/>
    </location>
</feature>
<dbReference type="EMBL" id="CASHTH010001362">
    <property type="protein sequence ID" value="CAI8014454.1"/>
    <property type="molecule type" value="Genomic_DNA"/>
</dbReference>
<gene>
    <name evidence="2" type="ORF">GBAR_LOCUS9028</name>
</gene>
<protein>
    <submittedName>
        <fullName evidence="2">Uncharacterized protein</fullName>
    </submittedName>
</protein>
<evidence type="ECO:0000313" key="2">
    <source>
        <dbReference type="EMBL" id="CAI8014454.1"/>
    </source>
</evidence>
<reference evidence="2" key="1">
    <citation type="submission" date="2023-03" db="EMBL/GenBank/DDBJ databases">
        <authorList>
            <person name="Steffen K."/>
            <person name="Cardenas P."/>
        </authorList>
    </citation>
    <scope>NUCLEOTIDE SEQUENCE</scope>
</reference>
<comment type="caution">
    <text evidence="2">The sequence shown here is derived from an EMBL/GenBank/DDBJ whole genome shotgun (WGS) entry which is preliminary data.</text>
</comment>
<evidence type="ECO:0000313" key="3">
    <source>
        <dbReference type="Proteomes" id="UP001174909"/>
    </source>
</evidence>
<organism evidence="2 3">
    <name type="scientific">Geodia barretti</name>
    <name type="common">Barrett's horny sponge</name>
    <dbReference type="NCBI Taxonomy" id="519541"/>
    <lineage>
        <taxon>Eukaryota</taxon>
        <taxon>Metazoa</taxon>
        <taxon>Porifera</taxon>
        <taxon>Demospongiae</taxon>
        <taxon>Heteroscleromorpha</taxon>
        <taxon>Tetractinellida</taxon>
        <taxon>Astrophorina</taxon>
        <taxon>Geodiidae</taxon>
        <taxon>Geodia</taxon>
    </lineage>
</organism>
<accession>A0AA35WBJ3</accession>
<feature type="region of interest" description="Disordered" evidence="1">
    <location>
        <begin position="1"/>
        <end position="37"/>
    </location>
</feature>
<sequence>MAPRPEDRWDSDTRVGPPTGRRPTTTPTRTSTAAAAWPWCTTASWRITWSSSGV</sequence>
<proteinExistence type="predicted"/>
<feature type="compositionally biased region" description="Basic and acidic residues" evidence="1">
    <location>
        <begin position="1"/>
        <end position="13"/>
    </location>
</feature>
<evidence type="ECO:0000256" key="1">
    <source>
        <dbReference type="SAM" id="MobiDB-lite"/>
    </source>
</evidence>
<keyword evidence="3" id="KW-1185">Reference proteome</keyword>
<dbReference type="Proteomes" id="UP001174909">
    <property type="component" value="Unassembled WGS sequence"/>
</dbReference>
<name>A0AA35WBJ3_GEOBA</name>